<proteinExistence type="predicted"/>
<protein>
    <submittedName>
        <fullName evidence="2">Uncharacterized protein</fullName>
    </submittedName>
</protein>
<evidence type="ECO:0000256" key="1">
    <source>
        <dbReference type="SAM" id="MobiDB-lite"/>
    </source>
</evidence>
<evidence type="ECO:0000313" key="2">
    <source>
        <dbReference type="EMBL" id="EPS67975.1"/>
    </source>
</evidence>
<sequence>MPTSAALEFDVPPPISSSSEILESDANSISSNEPERSAKADESMVPDIETFPISSVFHSSSAEIHFVGTLNEQKQRDADEIENVAESLPDVCMKIDMEIAGRVSEPGARISGEEENEEPIAVIPSDSTSIVFEDESKPSDIRGKICATDNEDLESLGVDENQLVETKTQLSSDSSHDLHQNTTTDPVVDVEAADSEESKRAADSEVLSVDAEVKGSNQQLMM</sequence>
<dbReference type="EMBL" id="AUSU01002837">
    <property type="protein sequence ID" value="EPS67975.1"/>
    <property type="molecule type" value="Genomic_DNA"/>
</dbReference>
<organism evidence="2 3">
    <name type="scientific">Genlisea aurea</name>
    <dbReference type="NCBI Taxonomy" id="192259"/>
    <lineage>
        <taxon>Eukaryota</taxon>
        <taxon>Viridiplantae</taxon>
        <taxon>Streptophyta</taxon>
        <taxon>Embryophyta</taxon>
        <taxon>Tracheophyta</taxon>
        <taxon>Spermatophyta</taxon>
        <taxon>Magnoliopsida</taxon>
        <taxon>eudicotyledons</taxon>
        <taxon>Gunneridae</taxon>
        <taxon>Pentapetalae</taxon>
        <taxon>asterids</taxon>
        <taxon>lamiids</taxon>
        <taxon>Lamiales</taxon>
        <taxon>Lentibulariaceae</taxon>
        <taxon>Genlisea</taxon>
    </lineage>
</organism>
<dbReference type="AlphaFoldDB" id="S8CMN5"/>
<feature type="region of interest" description="Disordered" evidence="1">
    <location>
        <begin position="167"/>
        <end position="222"/>
    </location>
</feature>
<comment type="caution">
    <text evidence="2">The sequence shown here is derived from an EMBL/GenBank/DDBJ whole genome shotgun (WGS) entry which is preliminary data.</text>
</comment>
<accession>S8CMN5</accession>
<reference evidence="2 3" key="1">
    <citation type="journal article" date="2013" name="BMC Genomics">
        <title>The miniature genome of a carnivorous plant Genlisea aurea contains a low number of genes and short non-coding sequences.</title>
        <authorList>
            <person name="Leushkin E.V."/>
            <person name="Sutormin R.A."/>
            <person name="Nabieva E.R."/>
            <person name="Penin A.A."/>
            <person name="Kondrashov A.S."/>
            <person name="Logacheva M.D."/>
        </authorList>
    </citation>
    <scope>NUCLEOTIDE SEQUENCE [LARGE SCALE GENOMIC DNA]</scope>
</reference>
<gene>
    <name evidence="2" type="ORF">M569_06801</name>
</gene>
<evidence type="ECO:0000313" key="3">
    <source>
        <dbReference type="Proteomes" id="UP000015453"/>
    </source>
</evidence>
<feature type="region of interest" description="Disordered" evidence="1">
    <location>
        <begin position="1"/>
        <end position="45"/>
    </location>
</feature>
<feature type="compositionally biased region" description="Basic and acidic residues" evidence="1">
    <location>
        <begin position="33"/>
        <end position="42"/>
    </location>
</feature>
<dbReference type="Proteomes" id="UP000015453">
    <property type="component" value="Unassembled WGS sequence"/>
</dbReference>
<name>S8CMN5_9LAMI</name>
<keyword evidence="3" id="KW-1185">Reference proteome</keyword>